<feature type="transmembrane region" description="Helical" evidence="5">
    <location>
        <begin position="72"/>
        <end position="90"/>
    </location>
</feature>
<feature type="domain" description="Major facilitator superfamily (MFS) profile" evidence="6">
    <location>
        <begin position="6"/>
        <end position="395"/>
    </location>
</feature>
<evidence type="ECO:0000256" key="1">
    <source>
        <dbReference type="ARBA" id="ARBA00004141"/>
    </source>
</evidence>
<dbReference type="SUPFAM" id="SSF103473">
    <property type="entry name" value="MFS general substrate transporter"/>
    <property type="match status" value="1"/>
</dbReference>
<keyword evidence="8" id="KW-1185">Reference proteome</keyword>
<dbReference type="PANTHER" id="PTHR23508">
    <property type="entry name" value="CARBOXYLIC ACID TRANSPORTER PROTEIN HOMOLOG"/>
    <property type="match status" value="1"/>
</dbReference>
<name>A0A0Q0VUW2_9ARCH</name>
<feature type="transmembrane region" description="Helical" evidence="5">
    <location>
        <begin position="341"/>
        <end position="361"/>
    </location>
</feature>
<dbReference type="Pfam" id="PF07690">
    <property type="entry name" value="MFS_1"/>
    <property type="match status" value="1"/>
</dbReference>
<comment type="subcellular location">
    <subcellularLocation>
        <location evidence="1">Membrane</location>
        <topology evidence="1">Multi-pass membrane protein</topology>
    </subcellularLocation>
</comment>
<dbReference type="RefSeq" id="WP_048101235.1">
    <property type="nucleotide sequence ID" value="NZ_LKBH01000138.1"/>
</dbReference>
<gene>
    <name evidence="7" type="ORF">AOG55_06800</name>
</gene>
<evidence type="ECO:0000313" key="8">
    <source>
        <dbReference type="Proteomes" id="UP000050301"/>
    </source>
</evidence>
<proteinExistence type="predicted"/>
<dbReference type="PANTHER" id="PTHR23508:SF10">
    <property type="entry name" value="CARBOXYLIC ACID TRANSPORTER PROTEIN HOMOLOG"/>
    <property type="match status" value="1"/>
</dbReference>
<feature type="transmembrane region" description="Helical" evidence="5">
    <location>
        <begin position="96"/>
        <end position="118"/>
    </location>
</feature>
<dbReference type="GO" id="GO:0005886">
    <property type="term" value="C:plasma membrane"/>
    <property type="evidence" value="ECO:0007669"/>
    <property type="project" value="TreeGrafter"/>
</dbReference>
<evidence type="ECO:0000256" key="5">
    <source>
        <dbReference type="SAM" id="Phobius"/>
    </source>
</evidence>
<dbReference type="Gene3D" id="1.20.1250.20">
    <property type="entry name" value="MFS general substrate transporter like domains"/>
    <property type="match status" value="2"/>
</dbReference>
<evidence type="ECO:0000256" key="2">
    <source>
        <dbReference type="ARBA" id="ARBA00022692"/>
    </source>
</evidence>
<feature type="transmembrane region" description="Helical" evidence="5">
    <location>
        <begin position="159"/>
        <end position="178"/>
    </location>
</feature>
<accession>A0A0Q0VUW2</accession>
<dbReference type="EMBL" id="LKBH01000138">
    <property type="protein sequence ID" value="KQB35416.1"/>
    <property type="molecule type" value="Genomic_DNA"/>
</dbReference>
<dbReference type="InterPro" id="IPR020846">
    <property type="entry name" value="MFS_dom"/>
</dbReference>
<feature type="transmembrane region" description="Helical" evidence="5">
    <location>
        <begin position="367"/>
        <end position="387"/>
    </location>
</feature>
<keyword evidence="4 5" id="KW-0472">Membrane</keyword>
<dbReference type="Proteomes" id="UP000050301">
    <property type="component" value="Unassembled WGS sequence"/>
</dbReference>
<dbReference type="PROSITE" id="PS50850">
    <property type="entry name" value="MFS"/>
    <property type="match status" value="1"/>
</dbReference>
<comment type="caution">
    <text evidence="7">The sequence shown here is derived from an EMBL/GenBank/DDBJ whole genome shotgun (WGS) entry which is preliminary data.</text>
</comment>
<feature type="transmembrane region" description="Helical" evidence="5">
    <location>
        <begin position="7"/>
        <end position="29"/>
    </location>
</feature>
<dbReference type="GO" id="GO:0046943">
    <property type="term" value="F:carboxylic acid transmembrane transporter activity"/>
    <property type="evidence" value="ECO:0007669"/>
    <property type="project" value="TreeGrafter"/>
</dbReference>
<reference evidence="7 8" key="1">
    <citation type="submission" date="2015-09" db="EMBL/GenBank/DDBJ databases">
        <title>Heavy metals and arsenic resistance mechanisms in polyextremophilic archaea of the family Ferroplasmaceae.</title>
        <authorList>
            <person name="Bulaev A.G."/>
            <person name="Kanygina A.V."/>
        </authorList>
    </citation>
    <scope>NUCLEOTIDE SEQUENCE [LARGE SCALE GENOMIC DNA]</scope>
    <source>
        <strain evidence="7 8">BH2</strain>
    </source>
</reference>
<dbReference type="AlphaFoldDB" id="A0A0Q0VUW2"/>
<feature type="transmembrane region" description="Helical" evidence="5">
    <location>
        <begin position="307"/>
        <end position="329"/>
    </location>
</feature>
<evidence type="ECO:0000256" key="3">
    <source>
        <dbReference type="ARBA" id="ARBA00022989"/>
    </source>
</evidence>
<feature type="transmembrane region" description="Helical" evidence="5">
    <location>
        <begin position="213"/>
        <end position="235"/>
    </location>
</feature>
<sequence length="398" mass="44193">MKFNYKLIIILLFFLLSAYAMYSITFVLVPVSLYFHVPVSVVTLAITLSWIGGAIGGFIFGMVADKIGRKRAIIISVIIYSLGTIFAGLINSVYELYFLWFLVGMGVNGENGISYALVSEFENTMHRGMTGGFMQGLYAIGSLLGAFSAYIIIEVLSLNFRIFFIVIGVISIISLILYNKIPESSIWLKYKNSSNGNYKIEIGKIFTGRVRNITIFGSLISLGSFLFIIPLFSLAPTELENLNVYNYYFIIIIGTFAATIFYTFSGYMYERKNAKDVMYPFAAASLIFSLIFILINAHGGLRFLNELFLILLFMSSAFFSFFGIWISSLYPPNIRASGANFTLLVGRFFGGGFGPIITVILGKNLGVNMGIVLFISSIIVLVGLVFIRPGSMEKINNT</sequence>
<keyword evidence="2 5" id="KW-0812">Transmembrane</keyword>
<feature type="transmembrane region" description="Helical" evidence="5">
    <location>
        <begin position="35"/>
        <end position="60"/>
    </location>
</feature>
<evidence type="ECO:0000259" key="6">
    <source>
        <dbReference type="PROSITE" id="PS50850"/>
    </source>
</evidence>
<protein>
    <recommendedName>
        <fullName evidence="6">Major facilitator superfamily (MFS) profile domain-containing protein</fullName>
    </recommendedName>
</protein>
<evidence type="ECO:0000256" key="4">
    <source>
        <dbReference type="ARBA" id="ARBA00023136"/>
    </source>
</evidence>
<evidence type="ECO:0000313" key="7">
    <source>
        <dbReference type="EMBL" id="KQB35416.1"/>
    </source>
</evidence>
<feature type="transmembrane region" description="Helical" evidence="5">
    <location>
        <begin position="277"/>
        <end position="295"/>
    </location>
</feature>
<feature type="transmembrane region" description="Helical" evidence="5">
    <location>
        <begin position="247"/>
        <end position="265"/>
    </location>
</feature>
<dbReference type="InterPro" id="IPR011701">
    <property type="entry name" value="MFS"/>
</dbReference>
<dbReference type="InterPro" id="IPR036259">
    <property type="entry name" value="MFS_trans_sf"/>
</dbReference>
<keyword evidence="3 5" id="KW-1133">Transmembrane helix</keyword>
<organism evidence="7 8">
    <name type="scientific">Acidiplasma cupricumulans</name>
    <dbReference type="NCBI Taxonomy" id="312540"/>
    <lineage>
        <taxon>Archaea</taxon>
        <taxon>Methanobacteriati</taxon>
        <taxon>Thermoplasmatota</taxon>
        <taxon>Thermoplasmata</taxon>
        <taxon>Thermoplasmatales</taxon>
        <taxon>Ferroplasmaceae</taxon>
        <taxon>Acidiplasma</taxon>
    </lineage>
</organism>
<dbReference type="InParanoid" id="A0A0Q0VUW2"/>
<dbReference type="GeneID" id="84221066"/>
<feature type="transmembrane region" description="Helical" evidence="5">
    <location>
        <begin position="130"/>
        <end position="153"/>
    </location>
</feature>